<dbReference type="CTD" id="4509"/>
<name>D1YU26_ARISH</name>
<evidence type="ECO:0000256" key="15">
    <source>
        <dbReference type="SAM" id="Phobius"/>
    </source>
</evidence>
<comment type="subcellular location">
    <subcellularLocation>
        <location evidence="1 14">Mitochondrion membrane</location>
        <topology evidence="1 14">Single-pass membrane protein</topology>
    </subcellularLocation>
</comment>
<evidence type="ECO:0000256" key="11">
    <source>
        <dbReference type="ARBA" id="ARBA00023310"/>
    </source>
</evidence>
<keyword evidence="7 15" id="KW-1133">Transmembrane helix</keyword>
<evidence type="ECO:0000256" key="3">
    <source>
        <dbReference type="ARBA" id="ARBA00022448"/>
    </source>
</evidence>
<comment type="similarity">
    <text evidence="2 14">Belongs to the ATPase protein 8 family.</text>
</comment>
<dbReference type="InterPro" id="IPR050635">
    <property type="entry name" value="ATPase_protein_8"/>
</dbReference>
<dbReference type="RefSeq" id="YP_003345402.1">
    <property type="nucleotide sequence ID" value="NC_013632.1"/>
</dbReference>
<keyword evidence="11" id="KW-0066">ATP synthesis</keyword>
<dbReference type="AlphaFoldDB" id="D1YU26"/>
<dbReference type="GO" id="GO:0015078">
    <property type="term" value="F:proton transmembrane transporter activity"/>
    <property type="evidence" value="ECO:0007669"/>
    <property type="project" value="InterPro"/>
</dbReference>
<keyword evidence="6 14" id="KW-0375">Hydrogen ion transport</keyword>
<evidence type="ECO:0000256" key="10">
    <source>
        <dbReference type="ARBA" id="ARBA00023136"/>
    </source>
</evidence>
<proteinExistence type="inferred from homology"/>
<evidence type="ECO:0000256" key="1">
    <source>
        <dbReference type="ARBA" id="ARBA00004304"/>
    </source>
</evidence>
<dbReference type="PANTHER" id="PTHR39937">
    <property type="entry name" value="ATP SYNTHASE PROTEIN 8"/>
    <property type="match status" value="1"/>
</dbReference>
<evidence type="ECO:0000256" key="2">
    <source>
        <dbReference type="ARBA" id="ARBA00008892"/>
    </source>
</evidence>
<reference evidence="16" key="2">
    <citation type="journal article" date="2010" name="Biol. Lett.">
        <title>Deep-ocean origin of the freshwater eels.</title>
        <authorList>
            <person name="Inoue J.G."/>
            <person name="Miya M."/>
            <person name="Miller M.J."/>
            <person name="Sado T."/>
            <person name="Hanel R."/>
            <person name="Hatooka K."/>
            <person name="Aoyama J."/>
            <person name="Minegishi Y."/>
            <person name="Nishida M."/>
            <person name="Tsukamoto K."/>
        </authorList>
    </citation>
    <scope>NUCLEOTIDE SEQUENCE</scope>
    <source>
        <tissue evidence="16">Muscle</tissue>
    </source>
</reference>
<sequence length="55" mass="6622">MPQLNPAPWFVIMVFSWIVFLTILPTKVLAHHFINNPNPKTTKKPKKEPWNWTWH</sequence>
<dbReference type="GO" id="GO:0015986">
    <property type="term" value="P:proton motive force-driven ATP synthesis"/>
    <property type="evidence" value="ECO:0007669"/>
    <property type="project" value="InterPro"/>
</dbReference>
<keyword evidence="9 14" id="KW-0496">Mitochondrion</keyword>
<dbReference type="GO" id="GO:0045259">
    <property type="term" value="C:proton-transporting ATP synthase complex"/>
    <property type="evidence" value="ECO:0007669"/>
    <property type="project" value="UniProtKB-KW"/>
</dbReference>
<accession>D1YU26</accession>
<keyword evidence="4 14" id="KW-0138">CF(0)</keyword>
<evidence type="ECO:0000256" key="7">
    <source>
        <dbReference type="ARBA" id="ARBA00022989"/>
    </source>
</evidence>
<evidence type="ECO:0000256" key="4">
    <source>
        <dbReference type="ARBA" id="ARBA00022547"/>
    </source>
</evidence>
<geneLocation type="mitochondrion" evidence="16"/>
<evidence type="ECO:0000256" key="13">
    <source>
        <dbReference type="ARBA" id="ARBA00064647"/>
    </source>
</evidence>
<keyword evidence="10 15" id="KW-0472">Membrane</keyword>
<dbReference type="GO" id="GO:0031966">
    <property type="term" value="C:mitochondrial membrane"/>
    <property type="evidence" value="ECO:0007669"/>
    <property type="project" value="UniProtKB-SubCell"/>
</dbReference>
<evidence type="ECO:0000313" key="16">
    <source>
        <dbReference type="EMBL" id="BAI53410.1"/>
    </source>
</evidence>
<evidence type="ECO:0000256" key="8">
    <source>
        <dbReference type="ARBA" id="ARBA00023065"/>
    </source>
</evidence>
<protein>
    <recommendedName>
        <fullName evidence="14">ATP synthase complex subunit 8</fullName>
    </recommendedName>
</protein>
<dbReference type="EMBL" id="AP010861">
    <property type="protein sequence ID" value="BAI53410.1"/>
    <property type="molecule type" value="Genomic_DNA"/>
</dbReference>
<dbReference type="GeneID" id="8673434"/>
<dbReference type="PANTHER" id="PTHR39937:SF1">
    <property type="entry name" value="ATP SYNTHASE PROTEIN 8"/>
    <property type="match status" value="1"/>
</dbReference>
<comment type="subunit">
    <text evidence="13">Component of the ATP synthase complex composed at least of ATP5F1A/subunit alpha, ATP5F1B/subunit beta, ATP5MC1/subunit c (homooctomer), MT-ATP6/subunit a, MT-ATP8/subunit 8, ATP5ME/subunit e, ATP5MF/subunit f, ATP5MG/subunit g, ATP5MK/subunit k, ATP5MJ/subunit j, ATP5F1C/subunit gamma, ATP5F1D/subunit delta, ATP5F1E/subunit epsilon, ATP5PF/subunit F6, ATP5PB/subunit b, ATP5PD/subunit d, ATP5PO/subunit OSCP. ATP synthase complex consists of a soluble F(1) head domain (subunits alpha(3) and beta(3)) - the catalytic core - and a membrane F(0) domain - the membrane proton channel (subunits c, a, 8, e, f, g, k and j). These two domains are linked by a central stalk (subunits gamma, delta, and epsilon) rotating inside the F1 region and a stationary peripheral stalk (subunits F6, b, d, and OSCP).</text>
</comment>
<evidence type="ECO:0000256" key="14">
    <source>
        <dbReference type="RuleBase" id="RU003661"/>
    </source>
</evidence>
<keyword evidence="8 14" id="KW-0406">Ion transport</keyword>
<keyword evidence="5 14" id="KW-0812">Transmembrane</keyword>
<reference evidence="16" key="1">
    <citation type="submission" date="2008-08" db="EMBL/GenBank/DDBJ databases">
        <authorList>
            <person name="Inoue J."/>
            <person name="Miya M."/>
            <person name="Aoyama J."/>
            <person name="Tsukamoto K."/>
            <person name="Nishida M."/>
        </authorList>
    </citation>
    <scope>NUCLEOTIDE SEQUENCE</scope>
    <source>
        <tissue evidence="16">Muscle</tissue>
    </source>
</reference>
<evidence type="ECO:0000256" key="9">
    <source>
        <dbReference type="ARBA" id="ARBA00023128"/>
    </source>
</evidence>
<organism evidence="16">
    <name type="scientific">Ariosoma shiroanago</name>
    <name type="common">Conger eel</name>
    <dbReference type="NCBI Taxonomy" id="135220"/>
    <lineage>
        <taxon>Eukaryota</taxon>
        <taxon>Metazoa</taxon>
        <taxon>Chordata</taxon>
        <taxon>Craniata</taxon>
        <taxon>Vertebrata</taxon>
        <taxon>Euteleostomi</taxon>
        <taxon>Actinopterygii</taxon>
        <taxon>Neopterygii</taxon>
        <taxon>Teleostei</taxon>
        <taxon>Anguilliformes</taxon>
        <taxon>Congridae</taxon>
        <taxon>Ariosoma</taxon>
    </lineage>
</organism>
<gene>
    <name evidence="16" type="primary">ATP8</name>
</gene>
<dbReference type="InterPro" id="IPR001421">
    <property type="entry name" value="ATP8_metazoa"/>
</dbReference>
<evidence type="ECO:0000256" key="5">
    <source>
        <dbReference type="ARBA" id="ARBA00022692"/>
    </source>
</evidence>
<feature type="transmembrane region" description="Helical" evidence="15">
    <location>
        <begin position="6"/>
        <end position="24"/>
    </location>
</feature>
<evidence type="ECO:0000256" key="12">
    <source>
        <dbReference type="ARBA" id="ARBA00053067"/>
    </source>
</evidence>
<evidence type="ECO:0000256" key="6">
    <source>
        <dbReference type="ARBA" id="ARBA00022781"/>
    </source>
</evidence>
<keyword evidence="3 14" id="KW-0813">Transport</keyword>
<dbReference type="Pfam" id="PF00895">
    <property type="entry name" value="ATP-synt_8"/>
    <property type="match status" value="1"/>
</dbReference>
<comment type="function">
    <text evidence="12">Subunit 8, of the mitochondrial membrane ATP synthase complex (F(1)F(0) ATP synthase or Complex V) that produces ATP from ADP in the presence of a proton gradient across the membrane which is generated by electron transport complexes of the respiratory chain. ATP synthase complex consist of a soluble F(1) head domain - the catalytic core - and a membrane F(1) domain - the membrane proton channel. These two domains are linked by a central stalk rotating inside the F(1) region and a stationary peripheral stalk. During catalysis, ATP synthesis in the catalytic domain of F(1) is coupled via a rotary mechanism of the central stalk subunits to proton translocation. In vivo, can only synthesize ATP although its ATP hydrolase activity can be activated artificially in vitro. Part of the complex F(0) domain.</text>
</comment>